<dbReference type="PANTHER" id="PTHR10739">
    <property type="entry name" value="CYTIDYLYLTRANSFERASE"/>
    <property type="match status" value="1"/>
</dbReference>
<dbReference type="GO" id="GO:0005635">
    <property type="term" value="C:nuclear envelope"/>
    <property type="evidence" value="ECO:0007669"/>
    <property type="project" value="TreeGrafter"/>
</dbReference>
<feature type="compositionally biased region" description="Low complexity" evidence="9">
    <location>
        <begin position="424"/>
        <end position="437"/>
    </location>
</feature>
<evidence type="ECO:0000256" key="9">
    <source>
        <dbReference type="SAM" id="MobiDB-lite"/>
    </source>
</evidence>
<dbReference type="GO" id="GO:0004105">
    <property type="term" value="F:choline-phosphate cytidylyltransferase activity"/>
    <property type="evidence" value="ECO:0007669"/>
    <property type="project" value="UniProtKB-EC"/>
</dbReference>
<sequence>MAAAPPRRYKPTRVPDGRRIPIDDGSSQDASEEDNDVSDVGSLISFTAPSLTPSASSSPRLGLPRQAPTLPLNAILRRTGDKRQQLSESEGVESPTYDGDIESSSTIGTPITSSYPHDTFRRPASPTPGSTTTSANHIGRAPTPRAMDNHAHEKDGRCHCNRAPKDVPVAESTALKNPYKHRVTPGMNAGPPRMYELPSELEEQDIRAFVQRAIDGRGEEDGVERWWRTSPPPTDRPVRIYADGVYDLFHFGHAMQLRQAKLSFPSVHLLAGVCSDALCAENKSPPAMTHAERVAGVRQCRWIDEVVPDAPWAPDQAWIDKHRIDYIAHDEIVYPSKDHDDVYAFIKGQGKFLPTRRTPAISTSDLLERIVRGYRESFFDTKLEKNGQIDLLACDVEWDSDFSSNRRQQRRLRAGLESADISQSNSAAPSAPNSGPGTPVKALTSLSVVENA</sequence>
<evidence type="ECO:0000256" key="1">
    <source>
        <dbReference type="ARBA" id="ARBA00010101"/>
    </source>
</evidence>
<dbReference type="InterPro" id="IPR004821">
    <property type="entry name" value="Cyt_trans-like"/>
</dbReference>
<protein>
    <recommendedName>
        <fullName evidence="8">choline-phosphate cytidylyltransferase</fullName>
        <ecNumber evidence="8">2.7.7.15</ecNumber>
    </recommendedName>
</protein>
<dbReference type="GO" id="GO:0031210">
    <property type="term" value="F:phosphatidylcholine binding"/>
    <property type="evidence" value="ECO:0007669"/>
    <property type="project" value="TreeGrafter"/>
</dbReference>
<dbReference type="InterPro" id="IPR045049">
    <property type="entry name" value="Pcy1-like"/>
</dbReference>
<dbReference type="InterPro" id="IPR041723">
    <property type="entry name" value="CCT"/>
</dbReference>
<evidence type="ECO:0000256" key="3">
    <source>
        <dbReference type="ARBA" id="ARBA00022679"/>
    </source>
</evidence>
<feature type="compositionally biased region" description="Low complexity" evidence="9">
    <location>
        <begin position="45"/>
        <end position="59"/>
    </location>
</feature>
<dbReference type="GeneID" id="85495306"/>
<dbReference type="AlphaFoldDB" id="A0AA48L3T1"/>
<dbReference type="Pfam" id="PF01467">
    <property type="entry name" value="CTP_transf_like"/>
    <property type="match status" value="1"/>
</dbReference>
<evidence type="ECO:0000256" key="2">
    <source>
        <dbReference type="ARBA" id="ARBA00022516"/>
    </source>
</evidence>
<gene>
    <name evidence="11" type="primary">PCT1</name>
    <name evidence="11" type="ORF">CcaverHIS019_0402560</name>
</gene>
<keyword evidence="5" id="KW-0443">Lipid metabolism</keyword>
<organism evidence="11 12">
    <name type="scientific">Cutaneotrichosporon cavernicola</name>
    <dbReference type="NCBI Taxonomy" id="279322"/>
    <lineage>
        <taxon>Eukaryota</taxon>
        <taxon>Fungi</taxon>
        <taxon>Dikarya</taxon>
        <taxon>Basidiomycota</taxon>
        <taxon>Agaricomycotina</taxon>
        <taxon>Tremellomycetes</taxon>
        <taxon>Trichosporonales</taxon>
        <taxon>Trichosporonaceae</taxon>
        <taxon>Cutaneotrichosporon</taxon>
    </lineage>
</organism>
<keyword evidence="6" id="KW-0594">Phospholipid biosynthesis</keyword>
<evidence type="ECO:0000259" key="10">
    <source>
        <dbReference type="Pfam" id="PF01467"/>
    </source>
</evidence>
<accession>A0AA48L3T1</accession>
<evidence type="ECO:0000313" key="12">
    <source>
        <dbReference type="Proteomes" id="UP001233271"/>
    </source>
</evidence>
<feature type="compositionally biased region" description="Basic and acidic residues" evidence="9">
    <location>
        <begin position="13"/>
        <end position="22"/>
    </location>
</feature>
<dbReference type="SUPFAM" id="SSF52374">
    <property type="entry name" value="Nucleotidylyl transferase"/>
    <property type="match status" value="1"/>
</dbReference>
<dbReference type="InterPro" id="IPR014729">
    <property type="entry name" value="Rossmann-like_a/b/a_fold"/>
</dbReference>
<evidence type="ECO:0000256" key="7">
    <source>
        <dbReference type="ARBA" id="ARBA00023264"/>
    </source>
</evidence>
<evidence type="ECO:0000256" key="4">
    <source>
        <dbReference type="ARBA" id="ARBA00022695"/>
    </source>
</evidence>
<dbReference type="CDD" id="cd02174">
    <property type="entry name" value="CCT"/>
    <property type="match status" value="1"/>
</dbReference>
<feature type="compositionally biased region" description="Low complexity" evidence="9">
    <location>
        <begin position="123"/>
        <end position="135"/>
    </location>
</feature>
<dbReference type="RefSeq" id="XP_060456701.1">
    <property type="nucleotide sequence ID" value="XM_060600071.1"/>
</dbReference>
<evidence type="ECO:0000256" key="5">
    <source>
        <dbReference type="ARBA" id="ARBA00023098"/>
    </source>
</evidence>
<keyword evidence="12" id="KW-1185">Reference proteome</keyword>
<keyword evidence="4" id="KW-0548">Nucleotidyltransferase</keyword>
<evidence type="ECO:0000313" key="11">
    <source>
        <dbReference type="EMBL" id="BEI91436.1"/>
    </source>
</evidence>
<proteinExistence type="inferred from homology"/>
<dbReference type="NCBIfam" id="TIGR00125">
    <property type="entry name" value="cyt_tran_rel"/>
    <property type="match status" value="1"/>
</dbReference>
<feature type="region of interest" description="Disordered" evidence="9">
    <location>
        <begin position="413"/>
        <end position="452"/>
    </location>
</feature>
<feature type="region of interest" description="Disordered" evidence="9">
    <location>
        <begin position="1"/>
        <end position="164"/>
    </location>
</feature>
<comment type="similarity">
    <text evidence="1">Belongs to the cytidylyltransferase family.</text>
</comment>
<feature type="compositionally biased region" description="Low complexity" evidence="9">
    <location>
        <begin position="102"/>
        <end position="114"/>
    </location>
</feature>
<name>A0AA48L3T1_9TREE</name>
<keyword evidence="7" id="KW-1208">Phospholipid metabolism</keyword>
<dbReference type="EMBL" id="AP028215">
    <property type="protein sequence ID" value="BEI91436.1"/>
    <property type="molecule type" value="Genomic_DNA"/>
</dbReference>
<evidence type="ECO:0000256" key="6">
    <source>
        <dbReference type="ARBA" id="ARBA00023209"/>
    </source>
</evidence>
<dbReference type="Gene3D" id="3.40.50.620">
    <property type="entry name" value="HUPs"/>
    <property type="match status" value="1"/>
</dbReference>
<feature type="domain" description="Cytidyltransferase-like" evidence="10">
    <location>
        <begin position="241"/>
        <end position="368"/>
    </location>
</feature>
<keyword evidence="2" id="KW-0444">Lipid biosynthesis</keyword>
<dbReference type="EC" id="2.7.7.15" evidence="8"/>
<keyword evidence="3" id="KW-0808">Transferase</keyword>
<dbReference type="KEGG" id="ccac:CcaHIS019_0402560"/>
<evidence type="ECO:0000256" key="8">
    <source>
        <dbReference type="ARBA" id="ARBA00026101"/>
    </source>
</evidence>
<dbReference type="PANTHER" id="PTHR10739:SF13">
    <property type="entry name" value="CHOLINE-PHOSPHATE CYTIDYLYLTRANSFERASE"/>
    <property type="match status" value="1"/>
</dbReference>
<feature type="compositionally biased region" description="Basic and acidic residues" evidence="9">
    <location>
        <begin position="147"/>
        <end position="158"/>
    </location>
</feature>
<reference evidence="11" key="1">
    <citation type="journal article" date="2023" name="BMC Genomics">
        <title>Chromosome-level genome assemblies of Cutaneotrichosporon spp. (Trichosporonales, Basidiomycota) reveal imbalanced evolution between nucleotide sequences and chromosome synteny.</title>
        <authorList>
            <person name="Kobayashi Y."/>
            <person name="Kayamori A."/>
            <person name="Aoki K."/>
            <person name="Shiwa Y."/>
            <person name="Matsutani M."/>
            <person name="Fujita N."/>
            <person name="Sugita T."/>
            <person name="Iwasaki W."/>
            <person name="Tanaka N."/>
            <person name="Takashima M."/>
        </authorList>
    </citation>
    <scope>NUCLEOTIDE SEQUENCE</scope>
    <source>
        <strain evidence="11">HIS019</strain>
    </source>
</reference>
<dbReference type="Proteomes" id="UP001233271">
    <property type="component" value="Chromosome 4"/>
</dbReference>